<dbReference type="Gene3D" id="2.40.50.140">
    <property type="entry name" value="Nucleic acid-binding proteins"/>
    <property type="match status" value="1"/>
</dbReference>
<dbReference type="GO" id="GO:0005829">
    <property type="term" value="C:cytosol"/>
    <property type="evidence" value="ECO:0007669"/>
    <property type="project" value="UniProtKB-ARBA"/>
</dbReference>
<dbReference type="InterPro" id="IPR008613">
    <property type="entry name" value="Excalibur_Ca-bd_domain"/>
</dbReference>
<dbReference type="KEGG" id="rsb:RS694_14385"/>
<sequence length="202" mass="21810">MSQARYTGKLKKWNPERGFGFVVADDGGQDIFVHITAFPRDGLQPAEGESLSFEVEPDRSGKRSAVRVHRPGSSPHEPAHRPKLATGRSARTSDKSSFASTLISLALIVAVGWFAYSRYANRVVQTEAAAQAVKPPTSAPAPVSLFESPQPAPASFTCDGRKYCSQMTSCEEAKRFLKNCPGMEMDGDNDGIPCEQQLCTGG</sequence>
<dbReference type="Proteomes" id="UP000186110">
    <property type="component" value="Chromosome"/>
</dbReference>
<organism evidence="4 5">
    <name type="scientific">Rhodoferax saidenbachensis</name>
    <dbReference type="NCBI Taxonomy" id="1484693"/>
    <lineage>
        <taxon>Bacteria</taxon>
        <taxon>Pseudomonadati</taxon>
        <taxon>Pseudomonadota</taxon>
        <taxon>Betaproteobacteria</taxon>
        <taxon>Burkholderiales</taxon>
        <taxon>Comamonadaceae</taxon>
        <taxon>Rhodoferax</taxon>
    </lineage>
</organism>
<evidence type="ECO:0000259" key="3">
    <source>
        <dbReference type="PROSITE" id="PS51857"/>
    </source>
</evidence>
<dbReference type="InterPro" id="IPR002059">
    <property type="entry name" value="CSP_DNA-bd"/>
</dbReference>
<gene>
    <name evidence="4" type="ORF">RS694_14385</name>
</gene>
<feature type="region of interest" description="Disordered" evidence="1">
    <location>
        <begin position="42"/>
        <end position="92"/>
    </location>
</feature>
<dbReference type="AlphaFoldDB" id="A0A1P8KC73"/>
<protein>
    <submittedName>
        <fullName evidence="4">Cold-shock protein</fullName>
    </submittedName>
</protein>
<dbReference type="CDD" id="cd04458">
    <property type="entry name" value="CSP_CDS"/>
    <property type="match status" value="1"/>
</dbReference>
<evidence type="ECO:0000256" key="1">
    <source>
        <dbReference type="SAM" id="MobiDB-lite"/>
    </source>
</evidence>
<dbReference type="eggNOG" id="COG1278">
    <property type="taxonomic scope" value="Bacteria"/>
</dbReference>
<feature type="domain" description="CSD" evidence="3">
    <location>
        <begin position="5"/>
        <end position="70"/>
    </location>
</feature>
<dbReference type="SMART" id="SM00357">
    <property type="entry name" value="CSP"/>
    <property type="match status" value="1"/>
</dbReference>
<accession>A0A1P8KC73</accession>
<dbReference type="RefSeq" id="WP_029709063.1">
    <property type="nucleotide sequence ID" value="NZ_CP019239.1"/>
</dbReference>
<evidence type="ECO:0000256" key="2">
    <source>
        <dbReference type="SAM" id="Phobius"/>
    </source>
</evidence>
<reference evidence="4 5" key="1">
    <citation type="submission" date="2017-01" db="EMBL/GenBank/DDBJ databases">
        <authorList>
            <person name="Mah S.A."/>
            <person name="Swanson W.J."/>
            <person name="Moy G.W."/>
            <person name="Vacquier V.D."/>
        </authorList>
    </citation>
    <scope>NUCLEOTIDE SEQUENCE [LARGE SCALE GENOMIC DNA]</scope>
    <source>
        <strain evidence="4 5">DSM 22694</strain>
    </source>
</reference>
<keyword evidence="2" id="KW-0472">Membrane</keyword>
<keyword evidence="2" id="KW-1133">Transmembrane helix</keyword>
<dbReference type="EMBL" id="CP019239">
    <property type="protein sequence ID" value="APW43601.1"/>
    <property type="molecule type" value="Genomic_DNA"/>
</dbReference>
<dbReference type="GO" id="GO:0003676">
    <property type="term" value="F:nucleic acid binding"/>
    <property type="evidence" value="ECO:0007669"/>
    <property type="project" value="InterPro"/>
</dbReference>
<evidence type="ECO:0000313" key="4">
    <source>
        <dbReference type="EMBL" id="APW43601.1"/>
    </source>
</evidence>
<dbReference type="PRINTS" id="PR00050">
    <property type="entry name" value="COLDSHOCK"/>
</dbReference>
<dbReference type="Pfam" id="PF05901">
    <property type="entry name" value="Excalibur"/>
    <property type="match status" value="1"/>
</dbReference>
<dbReference type="SUPFAM" id="SSF50249">
    <property type="entry name" value="Nucleic acid-binding proteins"/>
    <property type="match status" value="1"/>
</dbReference>
<dbReference type="InterPro" id="IPR012340">
    <property type="entry name" value="NA-bd_OB-fold"/>
</dbReference>
<dbReference type="SMART" id="SM00894">
    <property type="entry name" value="Excalibur"/>
    <property type="match status" value="1"/>
</dbReference>
<dbReference type="Pfam" id="PF00313">
    <property type="entry name" value="CSD"/>
    <property type="match status" value="1"/>
</dbReference>
<name>A0A1P8KC73_9BURK</name>
<dbReference type="STRING" id="1484693.RS694_14385"/>
<keyword evidence="5" id="KW-1185">Reference proteome</keyword>
<proteinExistence type="predicted"/>
<dbReference type="InterPro" id="IPR011129">
    <property type="entry name" value="CSD"/>
</dbReference>
<dbReference type="PANTHER" id="PTHR46565">
    <property type="entry name" value="COLD SHOCK DOMAIN PROTEIN 2"/>
    <property type="match status" value="1"/>
</dbReference>
<dbReference type="PANTHER" id="PTHR46565:SF20">
    <property type="entry name" value="COLD SHOCK DOMAIN-CONTAINING PROTEIN 4"/>
    <property type="match status" value="1"/>
</dbReference>
<dbReference type="PROSITE" id="PS51857">
    <property type="entry name" value="CSD_2"/>
    <property type="match status" value="1"/>
</dbReference>
<evidence type="ECO:0000313" key="5">
    <source>
        <dbReference type="Proteomes" id="UP000186110"/>
    </source>
</evidence>
<feature type="transmembrane region" description="Helical" evidence="2">
    <location>
        <begin position="98"/>
        <end position="116"/>
    </location>
</feature>
<keyword evidence="2" id="KW-0812">Transmembrane</keyword>